<feature type="compositionally biased region" description="Basic and acidic residues" evidence="1">
    <location>
        <begin position="20"/>
        <end position="30"/>
    </location>
</feature>
<protein>
    <submittedName>
        <fullName evidence="2">Uncharacterized protein</fullName>
    </submittedName>
</protein>
<feature type="region of interest" description="Disordered" evidence="1">
    <location>
        <begin position="1"/>
        <end position="52"/>
    </location>
</feature>
<proteinExistence type="predicted"/>
<evidence type="ECO:0000256" key="1">
    <source>
        <dbReference type="SAM" id="MobiDB-lite"/>
    </source>
</evidence>
<comment type="caution">
    <text evidence="2">The sequence shown here is derived from an EMBL/GenBank/DDBJ whole genome shotgun (WGS) entry which is preliminary data.</text>
</comment>
<feature type="compositionally biased region" description="Polar residues" evidence="1">
    <location>
        <begin position="35"/>
        <end position="49"/>
    </location>
</feature>
<dbReference type="Proteomes" id="UP000256297">
    <property type="component" value="Chromosome CBM2589_a"/>
</dbReference>
<name>A0A375C7D1_9BURK</name>
<gene>
    <name evidence="2" type="ORF">CBM2589_A70252</name>
</gene>
<sequence>MGSSWHPLLGLPPGHSGRQRLCDQRDEGPARKAKSNPSAQDQRSVTPTHDQLLKQGRSVAALWF</sequence>
<accession>A0A375C7D1</accession>
<reference evidence="2" key="1">
    <citation type="submission" date="2018-01" db="EMBL/GenBank/DDBJ databases">
        <authorList>
            <person name="Clerissi C."/>
        </authorList>
    </citation>
    <scope>NUCLEOTIDE SEQUENCE</scope>
    <source>
        <strain evidence="2">Cupriavidus taiwanensis STM 3521</strain>
    </source>
</reference>
<evidence type="ECO:0000313" key="2">
    <source>
        <dbReference type="EMBL" id="SOY64136.1"/>
    </source>
</evidence>
<organism evidence="2">
    <name type="scientific">Cupriavidus taiwanensis</name>
    <dbReference type="NCBI Taxonomy" id="164546"/>
    <lineage>
        <taxon>Bacteria</taxon>
        <taxon>Pseudomonadati</taxon>
        <taxon>Pseudomonadota</taxon>
        <taxon>Betaproteobacteria</taxon>
        <taxon>Burkholderiales</taxon>
        <taxon>Burkholderiaceae</taxon>
        <taxon>Cupriavidus</taxon>
    </lineage>
</organism>
<dbReference type="AlphaFoldDB" id="A0A375C7D1"/>
<dbReference type="EMBL" id="OFSP01000037">
    <property type="protein sequence ID" value="SOY64136.1"/>
    <property type="molecule type" value="Genomic_DNA"/>
</dbReference>